<dbReference type="PANTHER" id="PTHR36529:SF1">
    <property type="entry name" value="GLYCOSYLTRANSFERASE"/>
    <property type="match status" value="1"/>
</dbReference>
<dbReference type="RefSeq" id="WP_346757825.1">
    <property type="nucleotide sequence ID" value="NZ_JAUJEB010000001.1"/>
</dbReference>
<evidence type="ECO:0000313" key="1">
    <source>
        <dbReference type="EMBL" id="MDN5212507.1"/>
    </source>
</evidence>
<gene>
    <name evidence="1" type="ORF">QQ020_10645</name>
</gene>
<accession>A0ABT8L653</accession>
<dbReference type="InterPro" id="IPR029044">
    <property type="entry name" value="Nucleotide-diphossugar_trans"/>
</dbReference>
<dbReference type="EMBL" id="JAUJEB010000001">
    <property type="protein sequence ID" value="MDN5212507.1"/>
    <property type="molecule type" value="Genomic_DNA"/>
</dbReference>
<reference evidence="1" key="1">
    <citation type="submission" date="2023-06" db="EMBL/GenBank/DDBJ databases">
        <title>Genomic of Agaribacillus aureum.</title>
        <authorList>
            <person name="Wang G."/>
        </authorList>
    </citation>
    <scope>NUCLEOTIDE SEQUENCE</scope>
    <source>
        <strain evidence="1">BMA12</strain>
    </source>
</reference>
<dbReference type="NCBIfam" id="TIGR04282">
    <property type="entry name" value="glyco_like_cofC"/>
    <property type="match status" value="1"/>
</dbReference>
<dbReference type="InterPro" id="IPR018641">
    <property type="entry name" value="Trfase_1_rSAM/seldom-assoc"/>
</dbReference>
<comment type="caution">
    <text evidence="1">The sequence shown here is derived from an EMBL/GenBank/DDBJ whole genome shotgun (WGS) entry which is preliminary data.</text>
</comment>
<dbReference type="Gene3D" id="3.90.550.10">
    <property type="entry name" value="Spore Coat Polysaccharide Biosynthesis Protein SpsA, Chain A"/>
    <property type="match status" value="1"/>
</dbReference>
<keyword evidence="2" id="KW-1185">Reference proteome</keyword>
<evidence type="ECO:0000313" key="2">
    <source>
        <dbReference type="Proteomes" id="UP001172083"/>
    </source>
</evidence>
<dbReference type="Proteomes" id="UP001172083">
    <property type="component" value="Unassembled WGS sequence"/>
</dbReference>
<protein>
    <submittedName>
        <fullName evidence="1">TIGR04282 family arsenosugar biosynthesis glycosyltransferase</fullName>
    </submittedName>
</protein>
<name>A0ABT8L653_9BACT</name>
<dbReference type="Pfam" id="PF09837">
    <property type="entry name" value="DUF2064"/>
    <property type="match status" value="1"/>
</dbReference>
<sequence length="203" mass="22983">MSSELLIVFVKNPELGKVKTRLAATIGPAQALEIYRMLLQKTKDSIQNLPMVKVIYYSGYIDHSDLWSNHLFHKAVQKGNDLGEKMFHAFKSGFEAGYRSVGIIGSDCPDISPELLTQAFLKLKNHDVVIGPAQDGGYYFLGMNELHKPLFFDKSWSTDKVLQETLNDITQLKLNHYLLEVLNDIDNEQDLQSLQEVLKARGL</sequence>
<dbReference type="SUPFAM" id="SSF53448">
    <property type="entry name" value="Nucleotide-diphospho-sugar transferases"/>
    <property type="match status" value="1"/>
</dbReference>
<organism evidence="1 2">
    <name type="scientific">Agaribacillus aureus</name>
    <dbReference type="NCBI Taxonomy" id="3051825"/>
    <lineage>
        <taxon>Bacteria</taxon>
        <taxon>Pseudomonadati</taxon>
        <taxon>Bacteroidota</taxon>
        <taxon>Cytophagia</taxon>
        <taxon>Cytophagales</taxon>
        <taxon>Splendidivirgaceae</taxon>
        <taxon>Agaribacillus</taxon>
    </lineage>
</organism>
<dbReference type="PANTHER" id="PTHR36529">
    <property type="entry name" value="SLL1095 PROTEIN"/>
    <property type="match status" value="1"/>
</dbReference>
<proteinExistence type="predicted"/>